<dbReference type="Proteomes" id="UP000176863">
    <property type="component" value="Unassembled WGS sequence"/>
</dbReference>
<name>A0A1F6CXW0_9BACT</name>
<reference evidence="3 4" key="1">
    <citation type="journal article" date="2016" name="Nat. Commun.">
        <title>Thousands of microbial genomes shed light on interconnected biogeochemical processes in an aquifer system.</title>
        <authorList>
            <person name="Anantharaman K."/>
            <person name="Brown C.T."/>
            <person name="Hug L.A."/>
            <person name="Sharon I."/>
            <person name="Castelle C.J."/>
            <person name="Probst A.J."/>
            <person name="Thomas B.C."/>
            <person name="Singh A."/>
            <person name="Wilkins M.J."/>
            <person name="Karaoz U."/>
            <person name="Brodie E.L."/>
            <person name="Williams K.H."/>
            <person name="Hubbard S.S."/>
            <person name="Banfield J.F."/>
        </authorList>
    </citation>
    <scope>NUCLEOTIDE SEQUENCE [LARGE SCALE GENOMIC DNA]</scope>
</reference>
<protein>
    <recommendedName>
        <fullName evidence="5">PE-PGRS family protein</fullName>
    </recommendedName>
</protein>
<feature type="region of interest" description="Disordered" evidence="1">
    <location>
        <begin position="43"/>
        <end position="114"/>
    </location>
</feature>
<evidence type="ECO:0000313" key="4">
    <source>
        <dbReference type="Proteomes" id="UP000176863"/>
    </source>
</evidence>
<evidence type="ECO:0008006" key="5">
    <source>
        <dbReference type="Google" id="ProtNLM"/>
    </source>
</evidence>
<comment type="caution">
    <text evidence="3">The sequence shown here is derived from an EMBL/GenBank/DDBJ whole genome shotgun (WGS) entry which is preliminary data.</text>
</comment>
<keyword evidence="2" id="KW-0732">Signal</keyword>
<evidence type="ECO:0000313" key="3">
    <source>
        <dbReference type="EMBL" id="OGG54013.1"/>
    </source>
</evidence>
<accession>A0A1F6CXW0</accession>
<organism evidence="3 4">
    <name type="scientific">Candidatus Kaiserbacteria bacterium RIFCSPHIGHO2_01_FULL_53_29</name>
    <dbReference type="NCBI Taxonomy" id="1798480"/>
    <lineage>
        <taxon>Bacteria</taxon>
        <taxon>Candidatus Kaiseribacteriota</taxon>
    </lineage>
</organism>
<feature type="compositionally biased region" description="Gly residues" evidence="1">
    <location>
        <begin position="169"/>
        <end position="180"/>
    </location>
</feature>
<feature type="compositionally biased region" description="Gly residues" evidence="1">
    <location>
        <begin position="58"/>
        <end position="74"/>
    </location>
</feature>
<feature type="compositionally biased region" description="Polar residues" evidence="1">
    <location>
        <begin position="104"/>
        <end position="114"/>
    </location>
</feature>
<evidence type="ECO:0000256" key="1">
    <source>
        <dbReference type="SAM" id="MobiDB-lite"/>
    </source>
</evidence>
<gene>
    <name evidence="3" type="ORF">A2851_01780</name>
</gene>
<proteinExistence type="predicted"/>
<dbReference type="EMBL" id="MFKT01000006">
    <property type="protein sequence ID" value="OGG54013.1"/>
    <property type="molecule type" value="Genomic_DNA"/>
</dbReference>
<sequence length="237" mass="22447">MQKKLIAVGTALAMFATATPAFAAINSSSITILVTNRGSINNDTSARSHTGDNEAHGSTGGAGGNGGVVDGGNGSENNGGASAGNGGNGGNGGAGGLVQTGNATSDAGSENGLNGTDLEVELGCDCPDDINSLTIDVTVDNDREAPTQNHILNDTRARARTGDNEAHGSTGGIGGTGGGVVVASSTPPSSENNGGASAGTGGAGGAGGLGGTIGTGNASSTSGAVNLLNTTLLRVRI</sequence>
<feature type="region of interest" description="Disordered" evidence="1">
    <location>
        <begin position="160"/>
        <end position="199"/>
    </location>
</feature>
<dbReference type="AlphaFoldDB" id="A0A1F6CXW0"/>
<feature type="chain" id="PRO_5009523611" description="PE-PGRS family protein" evidence="2">
    <location>
        <begin position="24"/>
        <end position="237"/>
    </location>
</feature>
<evidence type="ECO:0000256" key="2">
    <source>
        <dbReference type="SAM" id="SignalP"/>
    </source>
</evidence>
<feature type="signal peptide" evidence="2">
    <location>
        <begin position="1"/>
        <end position="23"/>
    </location>
</feature>
<feature type="compositionally biased region" description="Gly residues" evidence="1">
    <location>
        <begin position="81"/>
        <end position="98"/>
    </location>
</feature>